<evidence type="ECO:0000313" key="3">
    <source>
        <dbReference type="EMBL" id="KAF2616015.1"/>
    </source>
</evidence>
<dbReference type="Proteomes" id="UP000712281">
    <property type="component" value="Unassembled WGS sequence"/>
</dbReference>
<name>A0A8S9M811_BRACR</name>
<feature type="compositionally biased region" description="Low complexity" evidence="1">
    <location>
        <begin position="95"/>
        <end position="104"/>
    </location>
</feature>
<dbReference type="EMBL" id="QGKW02001660">
    <property type="protein sequence ID" value="KAF2579233.1"/>
    <property type="molecule type" value="Genomic_DNA"/>
</dbReference>
<dbReference type="EMBL" id="QGKY02000089">
    <property type="protein sequence ID" value="KAF2616015.1"/>
    <property type="molecule type" value="Genomic_DNA"/>
</dbReference>
<evidence type="ECO:0000313" key="2">
    <source>
        <dbReference type="EMBL" id="KAF2579233.1"/>
    </source>
</evidence>
<feature type="region of interest" description="Disordered" evidence="1">
    <location>
        <begin position="81"/>
        <end position="104"/>
    </location>
</feature>
<reference evidence="3" key="1">
    <citation type="submission" date="2019-12" db="EMBL/GenBank/DDBJ databases">
        <title>Genome sequencing and annotation of Brassica cretica.</title>
        <authorList>
            <person name="Studholme D.J."/>
            <person name="Sarris P.F."/>
        </authorList>
    </citation>
    <scope>NUCLEOTIDE SEQUENCE</scope>
    <source>
        <strain evidence="2">PFS-001/15</strain>
        <strain evidence="3">PFS-102/07</strain>
        <tissue evidence="3">Leaf</tissue>
    </source>
</reference>
<comment type="caution">
    <text evidence="3">The sequence shown here is derived from an EMBL/GenBank/DDBJ whole genome shotgun (WGS) entry which is preliminary data.</text>
</comment>
<dbReference type="AlphaFoldDB" id="A0A8S9M811"/>
<evidence type="ECO:0000256" key="1">
    <source>
        <dbReference type="SAM" id="MobiDB-lite"/>
    </source>
</evidence>
<protein>
    <submittedName>
        <fullName evidence="3">Uncharacterized protein</fullName>
    </submittedName>
</protein>
<organism evidence="3">
    <name type="scientific">Brassica cretica</name>
    <name type="common">Mustard</name>
    <dbReference type="NCBI Taxonomy" id="69181"/>
    <lineage>
        <taxon>Eukaryota</taxon>
        <taxon>Viridiplantae</taxon>
        <taxon>Streptophyta</taxon>
        <taxon>Embryophyta</taxon>
        <taxon>Tracheophyta</taxon>
        <taxon>Spermatophyta</taxon>
        <taxon>Magnoliopsida</taxon>
        <taxon>eudicotyledons</taxon>
        <taxon>Gunneridae</taxon>
        <taxon>Pentapetalae</taxon>
        <taxon>rosids</taxon>
        <taxon>malvids</taxon>
        <taxon>Brassicales</taxon>
        <taxon>Brassicaceae</taxon>
        <taxon>Brassiceae</taxon>
        <taxon>Brassica</taxon>
    </lineage>
</organism>
<sequence length="126" mass="13876">MSDKRGSGEMHMGFCSASFRKYLFSEMRSFSPCGDPYPNHRTSRRFSRRRLFPATRSSRSRELTPVYGGLFDAIYAAFVSGGSRSSRRSYPAFDSGGSRSSRRSYPAFVSGGVGVAGFLPGISRVS</sequence>
<proteinExistence type="predicted"/>
<gene>
    <name evidence="2" type="ORF">F2Q68_00003870</name>
    <name evidence="3" type="ORF">F2Q70_00010763</name>
</gene>
<accession>A0A8S9M811</accession>